<evidence type="ECO:0008006" key="5">
    <source>
        <dbReference type="Google" id="ProtNLM"/>
    </source>
</evidence>
<proteinExistence type="predicted"/>
<evidence type="ECO:0000313" key="4">
    <source>
        <dbReference type="Proteomes" id="UP000531561"/>
    </source>
</evidence>
<comment type="caution">
    <text evidence="3">The sequence shown here is derived from an EMBL/GenBank/DDBJ whole genome shotgun (WGS) entry which is preliminary data.</text>
</comment>
<evidence type="ECO:0000313" key="3">
    <source>
        <dbReference type="EMBL" id="KAF5868115.1"/>
    </source>
</evidence>
<name>A0A8H6AIW5_9HELO</name>
<sequence>MLQIIILVFIGWLLGLVEGQCYSYEGVEMDPTYKPCNGSAPVSMCCHLGVINNGGDECGSGSTYGLCGISGTQLWRESCTDKTWQSPLCLRLCVGANDTEITACPNGSYCCGKNAADCCNANEGKFIVNNQVSDIAAGDSLSSQTSQTTALSTTPTSIQASEFTSSTTSGMLSAVVQTSTVQASVLISTVYQPLPSSTSTTPSSSSNTTQSLSTGARAGIGAGAGAFIVLISLFALLLWKRKHPRSRLSELPATETKPTFFNPRRRLRHVDIAEADGTPSRAVEVHGNERRIEPTEML</sequence>
<protein>
    <recommendedName>
        <fullName evidence="5">Mid2 domain-containing protein</fullName>
    </recommendedName>
</protein>
<dbReference type="RefSeq" id="XP_037187064.1">
    <property type="nucleotide sequence ID" value="XM_037337684.1"/>
</dbReference>
<dbReference type="GeneID" id="59261376"/>
<keyword evidence="4" id="KW-1185">Reference proteome</keyword>
<keyword evidence="1" id="KW-1133">Transmembrane helix</keyword>
<gene>
    <name evidence="3" type="ORF">Bfra_007311sa</name>
</gene>
<keyword evidence="1" id="KW-0812">Transmembrane</keyword>
<dbReference type="Proteomes" id="UP000531561">
    <property type="component" value="Unassembled WGS sequence"/>
</dbReference>
<organism evidence="3 4">
    <name type="scientific">Botrytis fragariae</name>
    <dbReference type="NCBI Taxonomy" id="1964551"/>
    <lineage>
        <taxon>Eukaryota</taxon>
        <taxon>Fungi</taxon>
        <taxon>Dikarya</taxon>
        <taxon>Ascomycota</taxon>
        <taxon>Pezizomycotina</taxon>
        <taxon>Leotiomycetes</taxon>
        <taxon>Helotiales</taxon>
        <taxon>Sclerotiniaceae</taxon>
        <taxon>Botrytis</taxon>
    </lineage>
</organism>
<keyword evidence="2" id="KW-0732">Signal</keyword>
<feature type="transmembrane region" description="Helical" evidence="1">
    <location>
        <begin position="218"/>
        <end position="239"/>
    </location>
</feature>
<feature type="chain" id="PRO_5034316653" description="Mid2 domain-containing protein" evidence="2">
    <location>
        <begin position="20"/>
        <end position="298"/>
    </location>
</feature>
<dbReference type="EMBL" id="JABFCT010000026">
    <property type="protein sequence ID" value="KAF5868115.1"/>
    <property type="molecule type" value="Genomic_DNA"/>
</dbReference>
<dbReference type="OrthoDB" id="5215637at2759"/>
<reference evidence="3 4" key="1">
    <citation type="journal article" date="2020" name="Phytopathology">
        <title>A high-quality genome resource of Botrytis fragariae, a new and rapidly spreading fungal pathogen causing strawberry gray mold in the U.S.A.</title>
        <authorList>
            <person name="Wu Y."/>
            <person name="Saski C.A."/>
            <person name="Schnabel G."/>
            <person name="Xiao S."/>
            <person name="Hu M."/>
        </authorList>
    </citation>
    <scope>NUCLEOTIDE SEQUENCE [LARGE SCALE GENOMIC DNA]</scope>
    <source>
        <strain evidence="3 4">BVB16</strain>
    </source>
</reference>
<dbReference type="AlphaFoldDB" id="A0A8H6AIW5"/>
<evidence type="ECO:0000256" key="2">
    <source>
        <dbReference type="SAM" id="SignalP"/>
    </source>
</evidence>
<feature type="signal peptide" evidence="2">
    <location>
        <begin position="1"/>
        <end position="19"/>
    </location>
</feature>
<evidence type="ECO:0000256" key="1">
    <source>
        <dbReference type="SAM" id="Phobius"/>
    </source>
</evidence>
<accession>A0A8H6AIW5</accession>
<keyword evidence="1" id="KW-0472">Membrane</keyword>